<dbReference type="Gene3D" id="1.10.10.10">
    <property type="entry name" value="Winged helix-like DNA-binding domain superfamily/Winged helix DNA-binding domain"/>
    <property type="match status" value="1"/>
</dbReference>
<dbReference type="PANTHER" id="PTHR30136">
    <property type="entry name" value="HELIX-TURN-HELIX TRANSCRIPTIONAL REGULATOR, ICLR FAMILY"/>
    <property type="match status" value="1"/>
</dbReference>
<dbReference type="GO" id="GO:0003677">
    <property type="term" value="F:DNA binding"/>
    <property type="evidence" value="ECO:0007669"/>
    <property type="project" value="UniProtKB-KW"/>
</dbReference>
<dbReference type="Pfam" id="PF01614">
    <property type="entry name" value="IclR_C"/>
    <property type="match status" value="1"/>
</dbReference>
<evidence type="ECO:0000256" key="1">
    <source>
        <dbReference type="ARBA" id="ARBA00023015"/>
    </source>
</evidence>
<keyword evidence="7" id="KW-1185">Reference proteome</keyword>
<dbReference type="PROSITE" id="PS51077">
    <property type="entry name" value="HTH_ICLR"/>
    <property type="match status" value="1"/>
</dbReference>
<dbReference type="Proteomes" id="UP000309138">
    <property type="component" value="Unassembled WGS sequence"/>
</dbReference>
<organism evidence="6 7">
    <name type="scientific">Sphingomonas baiyangensis</name>
    <dbReference type="NCBI Taxonomy" id="2572576"/>
    <lineage>
        <taxon>Bacteria</taxon>
        <taxon>Pseudomonadati</taxon>
        <taxon>Pseudomonadota</taxon>
        <taxon>Alphaproteobacteria</taxon>
        <taxon>Sphingomonadales</taxon>
        <taxon>Sphingomonadaceae</taxon>
        <taxon>Sphingomonas</taxon>
    </lineage>
</organism>
<dbReference type="InterPro" id="IPR014757">
    <property type="entry name" value="Tscrpt_reg_IclR_C"/>
</dbReference>
<comment type="caution">
    <text evidence="6">The sequence shown here is derived from an EMBL/GenBank/DDBJ whole genome shotgun (WGS) entry which is preliminary data.</text>
</comment>
<dbReference type="SUPFAM" id="SSF55781">
    <property type="entry name" value="GAF domain-like"/>
    <property type="match status" value="1"/>
</dbReference>
<dbReference type="PROSITE" id="PS51078">
    <property type="entry name" value="ICLR_ED"/>
    <property type="match status" value="1"/>
</dbReference>
<keyword evidence="1" id="KW-0805">Transcription regulation</keyword>
<feature type="domain" description="IclR-ED" evidence="5">
    <location>
        <begin position="81"/>
        <end position="263"/>
    </location>
</feature>
<dbReference type="InterPro" id="IPR005471">
    <property type="entry name" value="Tscrpt_reg_IclR_N"/>
</dbReference>
<dbReference type="Pfam" id="PF09339">
    <property type="entry name" value="HTH_IclR"/>
    <property type="match status" value="1"/>
</dbReference>
<evidence type="ECO:0000313" key="6">
    <source>
        <dbReference type="EMBL" id="TKD49893.1"/>
    </source>
</evidence>
<accession>A0A4U1L1B9</accession>
<evidence type="ECO:0000313" key="7">
    <source>
        <dbReference type="Proteomes" id="UP000309138"/>
    </source>
</evidence>
<gene>
    <name evidence="6" type="ORF">FBR43_03250</name>
</gene>
<sequence>MASRLAIASDPRGSTPARADAAPTVKSALRTLDIIEYVVARDAPVVAQEIAAALAIPVSSLSYLLGTLVEREYLARSGRRYTAGPGLARLQRRNDDFSLAERAAPLVRALRVQLNETASFFVRKGWEVEALVTETSQHALRYAVQMGTRTPLHGFSAGKAILAALPDEEIEAYLAEAPRPAFTGATITDAQTLRAEIATIREQGVARTREEHTPGIQGVGCAVTAAGGLLGAFSVAIPSVRFDAGVEARASELLKRTAALLAG</sequence>
<dbReference type="GO" id="GO:0045892">
    <property type="term" value="P:negative regulation of DNA-templated transcription"/>
    <property type="evidence" value="ECO:0007669"/>
    <property type="project" value="TreeGrafter"/>
</dbReference>
<dbReference type="EMBL" id="SWKR01000002">
    <property type="protein sequence ID" value="TKD49893.1"/>
    <property type="molecule type" value="Genomic_DNA"/>
</dbReference>
<evidence type="ECO:0000259" key="5">
    <source>
        <dbReference type="PROSITE" id="PS51078"/>
    </source>
</evidence>
<dbReference type="InterPro" id="IPR036388">
    <property type="entry name" value="WH-like_DNA-bd_sf"/>
</dbReference>
<proteinExistence type="predicted"/>
<dbReference type="SUPFAM" id="SSF46785">
    <property type="entry name" value="Winged helix' DNA-binding domain"/>
    <property type="match status" value="1"/>
</dbReference>
<evidence type="ECO:0000256" key="2">
    <source>
        <dbReference type="ARBA" id="ARBA00023125"/>
    </source>
</evidence>
<evidence type="ECO:0000259" key="4">
    <source>
        <dbReference type="PROSITE" id="PS51077"/>
    </source>
</evidence>
<dbReference type="Gene3D" id="3.30.450.40">
    <property type="match status" value="1"/>
</dbReference>
<dbReference type="InterPro" id="IPR050707">
    <property type="entry name" value="HTH_MetabolicPath_Reg"/>
</dbReference>
<dbReference type="InterPro" id="IPR036390">
    <property type="entry name" value="WH_DNA-bd_sf"/>
</dbReference>
<dbReference type="OrthoDB" id="9807558at2"/>
<dbReference type="AlphaFoldDB" id="A0A4U1L1B9"/>
<dbReference type="GO" id="GO:0003700">
    <property type="term" value="F:DNA-binding transcription factor activity"/>
    <property type="evidence" value="ECO:0007669"/>
    <property type="project" value="TreeGrafter"/>
</dbReference>
<reference evidence="6 7" key="1">
    <citation type="submission" date="2019-04" db="EMBL/GenBank/DDBJ databases">
        <authorList>
            <person name="Yang Y."/>
            <person name="Wei D."/>
        </authorList>
    </citation>
    <scope>NUCLEOTIDE SEQUENCE [LARGE SCALE GENOMIC DNA]</scope>
    <source>
        <strain evidence="6 7">L-1-4w-11</strain>
    </source>
</reference>
<evidence type="ECO:0000256" key="3">
    <source>
        <dbReference type="ARBA" id="ARBA00023163"/>
    </source>
</evidence>
<dbReference type="PANTHER" id="PTHR30136:SF24">
    <property type="entry name" value="HTH-TYPE TRANSCRIPTIONAL REPRESSOR ALLR"/>
    <property type="match status" value="1"/>
</dbReference>
<dbReference type="InterPro" id="IPR029016">
    <property type="entry name" value="GAF-like_dom_sf"/>
</dbReference>
<keyword evidence="3" id="KW-0804">Transcription</keyword>
<feature type="domain" description="HTH iclR-type" evidence="4">
    <location>
        <begin position="25"/>
        <end position="85"/>
    </location>
</feature>
<keyword evidence="2" id="KW-0238">DNA-binding</keyword>
<name>A0A4U1L1B9_9SPHN</name>
<protein>
    <submittedName>
        <fullName evidence="6">IclR family transcriptional regulator</fullName>
    </submittedName>
</protein>